<evidence type="ECO:0000313" key="3">
    <source>
        <dbReference type="Proteomes" id="UP000034112"/>
    </source>
</evidence>
<name>A0A0G0AAB9_TRIHA</name>
<evidence type="ECO:0000313" key="2">
    <source>
        <dbReference type="EMBL" id="KKP01969.1"/>
    </source>
</evidence>
<dbReference type="OrthoDB" id="5101503at2759"/>
<feature type="compositionally biased region" description="Low complexity" evidence="1">
    <location>
        <begin position="13"/>
        <end position="43"/>
    </location>
</feature>
<feature type="region of interest" description="Disordered" evidence="1">
    <location>
        <begin position="1"/>
        <end position="85"/>
    </location>
</feature>
<dbReference type="Proteomes" id="UP000034112">
    <property type="component" value="Unassembled WGS sequence"/>
</dbReference>
<gene>
    <name evidence="2" type="ORF">THAR02_05946</name>
</gene>
<reference evidence="3" key="1">
    <citation type="journal article" date="2015" name="Genome Announc.">
        <title>Draft whole-genome sequence of the biocontrol agent Trichoderma harzianum T6776.</title>
        <authorList>
            <person name="Baroncelli R."/>
            <person name="Piaggeschi G."/>
            <person name="Fiorini L."/>
            <person name="Bertolini E."/>
            <person name="Zapparata A."/>
            <person name="Pe M.E."/>
            <person name="Sarrocco S."/>
            <person name="Vannacci G."/>
        </authorList>
    </citation>
    <scope>NUCLEOTIDE SEQUENCE [LARGE SCALE GENOMIC DNA]</scope>
    <source>
        <strain evidence="3">T6776</strain>
    </source>
</reference>
<organism evidence="2 3">
    <name type="scientific">Trichoderma harzianum</name>
    <name type="common">Hypocrea lixii</name>
    <dbReference type="NCBI Taxonomy" id="5544"/>
    <lineage>
        <taxon>Eukaryota</taxon>
        <taxon>Fungi</taxon>
        <taxon>Dikarya</taxon>
        <taxon>Ascomycota</taxon>
        <taxon>Pezizomycotina</taxon>
        <taxon>Sordariomycetes</taxon>
        <taxon>Hypocreomycetidae</taxon>
        <taxon>Hypocreales</taxon>
        <taxon>Hypocreaceae</taxon>
        <taxon>Trichoderma</taxon>
    </lineage>
</organism>
<dbReference type="EMBL" id="JOKZ01000171">
    <property type="protein sequence ID" value="KKP01969.1"/>
    <property type="molecule type" value="Genomic_DNA"/>
</dbReference>
<dbReference type="OMA" id="INHHRRD"/>
<protein>
    <submittedName>
        <fullName evidence="2">Uncharacterized protein</fullName>
    </submittedName>
</protein>
<proteinExistence type="predicted"/>
<evidence type="ECO:0000256" key="1">
    <source>
        <dbReference type="SAM" id="MobiDB-lite"/>
    </source>
</evidence>
<comment type="caution">
    <text evidence="2">The sequence shown here is derived from an EMBL/GenBank/DDBJ whole genome shotgun (WGS) entry which is preliminary data.</text>
</comment>
<dbReference type="AlphaFoldDB" id="A0A0G0AAB9"/>
<feature type="compositionally biased region" description="Polar residues" evidence="1">
    <location>
        <begin position="1"/>
        <end position="12"/>
    </location>
</feature>
<accession>A0A0G0AAB9</accession>
<sequence length="85" mass="9114">MSSQRSVYVHQTSSGPSTASSSSRSSSSSAHYAASNSRSVSNAREYDAAGRSAQVVRGSASVVINHHRRDYETDSPSPRYRGGYQ</sequence>